<reference evidence="2" key="1">
    <citation type="submission" date="2018-06" db="EMBL/GenBank/DDBJ databases">
        <authorList>
            <person name="Zhirakovskaya E."/>
        </authorList>
    </citation>
    <scope>NUCLEOTIDE SEQUENCE</scope>
</reference>
<proteinExistence type="predicted"/>
<dbReference type="InterPro" id="IPR036390">
    <property type="entry name" value="WH_DNA-bd_sf"/>
</dbReference>
<dbReference type="EMBL" id="UOFT01000055">
    <property type="protein sequence ID" value="VAW97132.1"/>
    <property type="molecule type" value="Genomic_DNA"/>
</dbReference>
<dbReference type="InterPro" id="IPR041633">
    <property type="entry name" value="Polbeta"/>
</dbReference>
<feature type="domain" description="HTH arsR-type" evidence="1">
    <location>
        <begin position="1"/>
        <end position="97"/>
    </location>
</feature>
<dbReference type="Gene3D" id="3.30.460.10">
    <property type="entry name" value="Beta Polymerase, domain 2"/>
    <property type="match status" value="1"/>
</dbReference>
<dbReference type="InterPro" id="IPR001845">
    <property type="entry name" value="HTH_ArsR_DNA-bd_dom"/>
</dbReference>
<accession>A0A3B1ABA0</accession>
<dbReference type="SUPFAM" id="SSF81301">
    <property type="entry name" value="Nucleotidyltransferase"/>
    <property type="match status" value="1"/>
</dbReference>
<evidence type="ECO:0000313" key="2">
    <source>
        <dbReference type="EMBL" id="VAW97132.1"/>
    </source>
</evidence>
<dbReference type="CDD" id="cd05403">
    <property type="entry name" value="NT_KNTase_like"/>
    <property type="match status" value="1"/>
</dbReference>
<gene>
    <name evidence="2" type="ORF">MNBD_GAMMA23-1276</name>
</gene>
<protein>
    <recommendedName>
        <fullName evidence="1">HTH arsR-type domain-containing protein</fullName>
    </recommendedName>
</protein>
<dbReference type="SUPFAM" id="SSF46785">
    <property type="entry name" value="Winged helix' DNA-binding domain"/>
    <property type="match status" value="1"/>
</dbReference>
<dbReference type="PROSITE" id="PS50987">
    <property type="entry name" value="HTH_ARSR_2"/>
    <property type="match status" value="1"/>
</dbReference>
<organism evidence="2">
    <name type="scientific">hydrothermal vent metagenome</name>
    <dbReference type="NCBI Taxonomy" id="652676"/>
    <lineage>
        <taxon>unclassified sequences</taxon>
        <taxon>metagenomes</taxon>
        <taxon>ecological metagenomes</taxon>
    </lineage>
</organism>
<sequence length="201" mass="22437">MTATSIGDALFTKTQQKVLGLLFAKPDKRFYTNEIMRWADMGRGTVSRELERLLSAGLLIVTKEGNQNYYQANSNCPVFSELVGIVKKSFGIAEQIKAALKPIEQNIELAFIYGSISKATDTAASDIDVMLIGQPLNYTEVMALLLPLEDTLQRAINPTIYDKPGFIKKLQEGNSFIQRVIQQPTIMIKGIIDDFRESVQN</sequence>
<name>A0A3B1ABA0_9ZZZZ</name>
<dbReference type="InterPro" id="IPR036388">
    <property type="entry name" value="WH-like_DNA-bd_sf"/>
</dbReference>
<dbReference type="CDD" id="cd00090">
    <property type="entry name" value="HTH_ARSR"/>
    <property type="match status" value="1"/>
</dbReference>
<dbReference type="Gene3D" id="1.10.10.10">
    <property type="entry name" value="Winged helix-like DNA-binding domain superfamily/Winged helix DNA-binding domain"/>
    <property type="match status" value="1"/>
</dbReference>
<dbReference type="Pfam" id="PF18765">
    <property type="entry name" value="Polbeta"/>
    <property type="match status" value="1"/>
</dbReference>
<dbReference type="GO" id="GO:0003700">
    <property type="term" value="F:DNA-binding transcription factor activity"/>
    <property type="evidence" value="ECO:0007669"/>
    <property type="project" value="InterPro"/>
</dbReference>
<dbReference type="AlphaFoldDB" id="A0A3B1ABA0"/>
<dbReference type="InterPro" id="IPR043519">
    <property type="entry name" value="NT_sf"/>
</dbReference>
<evidence type="ECO:0000259" key="1">
    <source>
        <dbReference type="PROSITE" id="PS50987"/>
    </source>
</evidence>
<dbReference type="InterPro" id="IPR011991">
    <property type="entry name" value="ArsR-like_HTH"/>
</dbReference>